<dbReference type="InterPro" id="IPR005749">
    <property type="entry name" value="Ribosomal_uL15_bac-type"/>
</dbReference>
<dbReference type="AlphaFoldDB" id="A0A1G7UM54"/>
<dbReference type="PROSITE" id="PS00475">
    <property type="entry name" value="RIBOSOMAL_L15"/>
    <property type="match status" value="1"/>
</dbReference>
<feature type="region of interest" description="Disordered" evidence="6">
    <location>
        <begin position="1"/>
        <end position="48"/>
    </location>
</feature>
<dbReference type="EMBL" id="FNCE01000015">
    <property type="protein sequence ID" value="SDG48321.1"/>
    <property type="molecule type" value="Genomic_DNA"/>
</dbReference>
<keyword evidence="3 4" id="KW-0687">Ribonucleoprotein</keyword>
<evidence type="ECO:0000313" key="8">
    <source>
        <dbReference type="EMBL" id="SDG48321.1"/>
    </source>
</evidence>
<dbReference type="STRING" id="1082479.SAMN05216241_11522"/>
<comment type="subunit">
    <text evidence="4">Part of the 50S ribosomal subunit.</text>
</comment>
<keyword evidence="4" id="KW-0699">rRNA-binding</keyword>
<keyword evidence="2 4" id="KW-0689">Ribosomal protein</keyword>
<dbReference type="InterPro" id="IPR021131">
    <property type="entry name" value="Ribosomal_uL15/eL18"/>
</dbReference>
<dbReference type="PANTHER" id="PTHR12934:SF11">
    <property type="entry name" value="LARGE RIBOSOMAL SUBUNIT PROTEIN UL15M"/>
    <property type="match status" value="1"/>
</dbReference>
<sequence length="176" mass="18872">MKLNEIRDNEGARPDHKRRGRGNGSGLGKTGGRGHKGQKARSGVALGAFEGGQMPLHRRLPKRGFNNVFRKDFVEVNLDKLQRAVDQGALDPAQPVDAEAIRRAGIVKRTRDGVRVLGRGEIKAKLDVRVAGISGSARNAIEAQGGLVTIEGAEEMAAAQERKTKRAKKPVPGQSA</sequence>
<gene>
    <name evidence="4" type="primary">rplO</name>
    <name evidence="8" type="ORF">SAMN05216241_11522</name>
</gene>
<feature type="domain" description="Large ribosomal subunit protein uL15/eL18" evidence="7">
    <location>
        <begin position="75"/>
        <end position="149"/>
    </location>
</feature>
<dbReference type="OrthoDB" id="9810293at2"/>
<proteinExistence type="inferred from homology"/>
<evidence type="ECO:0000256" key="6">
    <source>
        <dbReference type="SAM" id="MobiDB-lite"/>
    </source>
</evidence>
<evidence type="ECO:0000256" key="1">
    <source>
        <dbReference type="ARBA" id="ARBA00007320"/>
    </source>
</evidence>
<organism evidence="8 9">
    <name type="scientific">Limimonas halophila</name>
    <dbReference type="NCBI Taxonomy" id="1082479"/>
    <lineage>
        <taxon>Bacteria</taxon>
        <taxon>Pseudomonadati</taxon>
        <taxon>Pseudomonadota</taxon>
        <taxon>Alphaproteobacteria</taxon>
        <taxon>Rhodospirillales</taxon>
        <taxon>Rhodovibrionaceae</taxon>
        <taxon>Limimonas</taxon>
    </lineage>
</organism>
<dbReference type="GO" id="GO:0006412">
    <property type="term" value="P:translation"/>
    <property type="evidence" value="ECO:0007669"/>
    <property type="project" value="UniProtKB-UniRule"/>
</dbReference>
<comment type="function">
    <text evidence="4">Binds to the 23S rRNA.</text>
</comment>
<dbReference type="GO" id="GO:0022625">
    <property type="term" value="C:cytosolic large ribosomal subunit"/>
    <property type="evidence" value="ECO:0007669"/>
    <property type="project" value="TreeGrafter"/>
</dbReference>
<dbReference type="HAMAP" id="MF_01341">
    <property type="entry name" value="Ribosomal_uL15"/>
    <property type="match status" value="1"/>
</dbReference>
<dbReference type="PANTHER" id="PTHR12934">
    <property type="entry name" value="50S RIBOSOMAL PROTEIN L15"/>
    <property type="match status" value="1"/>
</dbReference>
<dbReference type="SUPFAM" id="SSF52080">
    <property type="entry name" value="Ribosomal proteins L15p and L18e"/>
    <property type="match status" value="1"/>
</dbReference>
<evidence type="ECO:0000259" key="7">
    <source>
        <dbReference type="Pfam" id="PF00828"/>
    </source>
</evidence>
<dbReference type="Gene3D" id="3.100.10.10">
    <property type="match status" value="1"/>
</dbReference>
<name>A0A1G7UM54_9PROT</name>
<feature type="compositionally biased region" description="Basic and acidic residues" evidence="6">
    <location>
        <begin position="1"/>
        <end position="14"/>
    </location>
</feature>
<dbReference type="NCBIfam" id="TIGR01071">
    <property type="entry name" value="rplO_bact"/>
    <property type="match status" value="1"/>
</dbReference>
<dbReference type="InterPro" id="IPR001196">
    <property type="entry name" value="Ribosomal_uL15_CS"/>
</dbReference>
<feature type="compositionally biased region" description="Gly residues" evidence="6">
    <location>
        <begin position="22"/>
        <end position="31"/>
    </location>
</feature>
<comment type="similarity">
    <text evidence="1 4 5">Belongs to the universal ribosomal protein uL15 family.</text>
</comment>
<dbReference type="InterPro" id="IPR036227">
    <property type="entry name" value="Ribosomal_uL15/eL18_sf"/>
</dbReference>
<protein>
    <recommendedName>
        <fullName evidence="4">Large ribosomal subunit protein uL15</fullName>
    </recommendedName>
</protein>
<dbReference type="Pfam" id="PF00828">
    <property type="entry name" value="Ribosomal_L27A"/>
    <property type="match status" value="1"/>
</dbReference>
<dbReference type="Proteomes" id="UP000199415">
    <property type="component" value="Unassembled WGS sequence"/>
</dbReference>
<evidence type="ECO:0000256" key="3">
    <source>
        <dbReference type="ARBA" id="ARBA00023274"/>
    </source>
</evidence>
<keyword evidence="9" id="KW-1185">Reference proteome</keyword>
<accession>A0A1G7UM54</accession>
<dbReference type="InterPro" id="IPR030878">
    <property type="entry name" value="Ribosomal_uL15"/>
</dbReference>
<evidence type="ECO:0000256" key="2">
    <source>
        <dbReference type="ARBA" id="ARBA00022980"/>
    </source>
</evidence>
<keyword evidence="4" id="KW-0694">RNA-binding</keyword>
<evidence type="ECO:0000313" key="9">
    <source>
        <dbReference type="Proteomes" id="UP000199415"/>
    </source>
</evidence>
<dbReference type="GO" id="GO:0003735">
    <property type="term" value="F:structural constituent of ribosome"/>
    <property type="evidence" value="ECO:0007669"/>
    <property type="project" value="InterPro"/>
</dbReference>
<dbReference type="GO" id="GO:0019843">
    <property type="term" value="F:rRNA binding"/>
    <property type="evidence" value="ECO:0007669"/>
    <property type="project" value="UniProtKB-UniRule"/>
</dbReference>
<reference evidence="8 9" key="1">
    <citation type="submission" date="2016-10" db="EMBL/GenBank/DDBJ databases">
        <authorList>
            <person name="de Groot N.N."/>
        </authorList>
    </citation>
    <scope>NUCLEOTIDE SEQUENCE [LARGE SCALE GENOMIC DNA]</scope>
    <source>
        <strain evidence="8 9">DSM 25584</strain>
    </source>
</reference>
<evidence type="ECO:0000256" key="4">
    <source>
        <dbReference type="HAMAP-Rule" id="MF_01341"/>
    </source>
</evidence>
<evidence type="ECO:0000256" key="5">
    <source>
        <dbReference type="RuleBase" id="RU003888"/>
    </source>
</evidence>
<dbReference type="RefSeq" id="WP_090021942.1">
    <property type="nucleotide sequence ID" value="NZ_FNCE01000015.1"/>
</dbReference>